<dbReference type="AlphaFoldDB" id="K9VUU3"/>
<dbReference type="KEGG" id="cep:Cri9333_0348"/>
<name>K9VUU3_9CYAN</name>
<dbReference type="Proteomes" id="UP000010472">
    <property type="component" value="Chromosome"/>
</dbReference>
<protein>
    <submittedName>
        <fullName evidence="1">Uncharacterized protein</fullName>
    </submittedName>
</protein>
<organism evidence="1 2">
    <name type="scientific">Crinalium epipsammum PCC 9333</name>
    <dbReference type="NCBI Taxonomy" id="1173022"/>
    <lineage>
        <taxon>Bacteria</taxon>
        <taxon>Bacillati</taxon>
        <taxon>Cyanobacteriota</taxon>
        <taxon>Cyanophyceae</taxon>
        <taxon>Gomontiellales</taxon>
        <taxon>Gomontiellaceae</taxon>
        <taxon>Crinalium</taxon>
    </lineage>
</organism>
<dbReference type="RefSeq" id="WP_015201470.1">
    <property type="nucleotide sequence ID" value="NC_019753.1"/>
</dbReference>
<evidence type="ECO:0000313" key="1">
    <source>
        <dbReference type="EMBL" id="AFZ11329.1"/>
    </source>
</evidence>
<sequence length="80" mass="9405">MRPKDERFTRLLEHSYRTICLRQRSANALSFAEPQSNVEFDKSFQNLCEGRQTQEPQQPIYVVIDELDPRNNKMMDANAS</sequence>
<dbReference type="EMBL" id="CP003620">
    <property type="protein sequence ID" value="AFZ11329.1"/>
    <property type="molecule type" value="Genomic_DNA"/>
</dbReference>
<dbReference type="STRING" id="1173022.Cri9333_0348"/>
<keyword evidence="2" id="KW-1185">Reference proteome</keyword>
<proteinExistence type="predicted"/>
<dbReference type="HOGENOM" id="CLU_2583822_0_0_3"/>
<gene>
    <name evidence="1" type="ORF">Cri9333_0348</name>
</gene>
<reference evidence="1 2" key="1">
    <citation type="submission" date="2012-06" db="EMBL/GenBank/DDBJ databases">
        <title>Finished chromosome of genome of Crinalium epipsammum PCC 9333.</title>
        <authorList>
            <consortium name="US DOE Joint Genome Institute"/>
            <person name="Gugger M."/>
            <person name="Coursin T."/>
            <person name="Rippka R."/>
            <person name="Tandeau De Marsac N."/>
            <person name="Huntemann M."/>
            <person name="Wei C.-L."/>
            <person name="Han J."/>
            <person name="Detter J.C."/>
            <person name="Han C."/>
            <person name="Tapia R."/>
            <person name="Davenport K."/>
            <person name="Daligault H."/>
            <person name="Erkkila T."/>
            <person name="Gu W."/>
            <person name="Munk A.C.C."/>
            <person name="Teshima H."/>
            <person name="Xu Y."/>
            <person name="Chain P."/>
            <person name="Chen A."/>
            <person name="Krypides N."/>
            <person name="Mavromatis K."/>
            <person name="Markowitz V."/>
            <person name="Szeto E."/>
            <person name="Ivanova N."/>
            <person name="Mikhailova N."/>
            <person name="Ovchinnikova G."/>
            <person name="Pagani I."/>
            <person name="Pati A."/>
            <person name="Goodwin L."/>
            <person name="Peters L."/>
            <person name="Pitluck S."/>
            <person name="Woyke T."/>
            <person name="Kerfeld C."/>
        </authorList>
    </citation>
    <scope>NUCLEOTIDE SEQUENCE [LARGE SCALE GENOMIC DNA]</scope>
    <source>
        <strain evidence="1 2">PCC 9333</strain>
    </source>
</reference>
<accession>K9VUU3</accession>
<evidence type="ECO:0000313" key="2">
    <source>
        <dbReference type="Proteomes" id="UP000010472"/>
    </source>
</evidence>